<dbReference type="SUPFAM" id="SSF48452">
    <property type="entry name" value="TPR-like"/>
    <property type="match status" value="1"/>
</dbReference>
<dbReference type="InterPro" id="IPR011990">
    <property type="entry name" value="TPR-like_helical_dom_sf"/>
</dbReference>
<dbReference type="InterPro" id="IPR019734">
    <property type="entry name" value="TPR_rpt"/>
</dbReference>
<name>A0ABZ2L6C9_9BACT</name>
<dbReference type="Pfam" id="PF13174">
    <property type="entry name" value="TPR_6"/>
    <property type="match status" value="1"/>
</dbReference>
<evidence type="ECO:0008006" key="3">
    <source>
        <dbReference type="Google" id="ProtNLM"/>
    </source>
</evidence>
<dbReference type="EMBL" id="CP089983">
    <property type="protein sequence ID" value="WXB05114.1"/>
    <property type="molecule type" value="Genomic_DNA"/>
</dbReference>
<dbReference type="Gene3D" id="1.25.40.10">
    <property type="entry name" value="Tetratricopeptide repeat domain"/>
    <property type="match status" value="2"/>
</dbReference>
<keyword evidence="2" id="KW-1185">Reference proteome</keyword>
<sequence length="387" mass="42248">MTGLAHVYAAKGDTAKALETTDDYLRHDPSLGLAWVEKGIALHNLDDVDGARDSFKECVRLSAYADRCLERLMILEGALGRCTDAERYARTLMSFPSTRRWWAVRLAGAILGRGGSIESAREAVKHLGAKSPIEPENGTRFHVLEGALSEAERGFDEMARASVNAKYEDVHASIAEPSFNLAMELGELPHAVRMASEYLAKREAWIPVPTVEGEMLALRVQYLAGGLSREAFAKRREDWLGGQGKTLEMSTDKMYVWTVAYAQASKTPEDAQDALRALPRFGTLGANVGGVAAPNAIGHMYSLAGDDERALPYLRDATAACDIVDNPFEHTWAHLHLGTALERTGDTPGACTAYGVVLKRWGKEPRSVSANAARARYRALRCSTTLP</sequence>
<organism evidence="1 2">
    <name type="scientific">Pendulispora rubella</name>
    <dbReference type="NCBI Taxonomy" id="2741070"/>
    <lineage>
        <taxon>Bacteria</taxon>
        <taxon>Pseudomonadati</taxon>
        <taxon>Myxococcota</taxon>
        <taxon>Myxococcia</taxon>
        <taxon>Myxococcales</taxon>
        <taxon>Sorangiineae</taxon>
        <taxon>Pendulisporaceae</taxon>
        <taxon>Pendulispora</taxon>
    </lineage>
</organism>
<accession>A0ABZ2L6C9</accession>
<evidence type="ECO:0000313" key="2">
    <source>
        <dbReference type="Proteomes" id="UP001374803"/>
    </source>
</evidence>
<reference evidence="1" key="1">
    <citation type="submission" date="2021-12" db="EMBL/GenBank/DDBJ databases">
        <title>Discovery of the Pendulisporaceae a myxobacterial family with distinct sporulation behavior and unique specialized metabolism.</title>
        <authorList>
            <person name="Garcia R."/>
            <person name="Popoff A."/>
            <person name="Bader C.D."/>
            <person name="Loehr J."/>
            <person name="Walesch S."/>
            <person name="Walt C."/>
            <person name="Boldt J."/>
            <person name="Bunk B."/>
            <person name="Haeckl F.J.F.P.J."/>
            <person name="Gunesch A.P."/>
            <person name="Birkelbach J."/>
            <person name="Nuebel U."/>
            <person name="Pietschmann T."/>
            <person name="Bach T."/>
            <person name="Mueller R."/>
        </authorList>
    </citation>
    <scope>NUCLEOTIDE SEQUENCE</scope>
    <source>
        <strain evidence="1">MSr11367</strain>
    </source>
</reference>
<proteinExistence type="predicted"/>
<protein>
    <recommendedName>
        <fullName evidence="3">Tetratricopeptide repeat protein</fullName>
    </recommendedName>
</protein>
<evidence type="ECO:0000313" key="1">
    <source>
        <dbReference type="EMBL" id="WXB05114.1"/>
    </source>
</evidence>
<gene>
    <name evidence="1" type="ORF">LVJ94_50500</name>
</gene>
<dbReference type="RefSeq" id="WP_394834756.1">
    <property type="nucleotide sequence ID" value="NZ_CP089929.1"/>
</dbReference>
<dbReference type="Proteomes" id="UP001374803">
    <property type="component" value="Chromosome"/>
</dbReference>